<evidence type="ECO:0000313" key="4">
    <source>
        <dbReference type="Proteomes" id="UP000001932"/>
    </source>
</evidence>
<sequence>MDNHENGIKAYLKSPQSLILFIKNSSDHWLIKDHEARYVFVNESASDFFRFSKRFNAEGKSDKDVQTDICQELWPEFIESDQKAIKENKKIISIAIHHYVKGNM</sequence>
<reference evidence="2 4" key="1">
    <citation type="journal article" date="2006" name="Genome Res.">
        <title>Massive genome erosion and functional adaptations provide insights into the symbiotic lifestyle of Sodalis glossinidius in the tsetse host.</title>
        <authorList>
            <person name="Toh H."/>
            <person name="Weiss B.L."/>
            <person name="Perkin S.A.H."/>
            <person name="Yamashita A."/>
            <person name="Oshima K."/>
            <person name="Hattori M."/>
            <person name="Aksoy S."/>
        </authorList>
    </citation>
    <scope>NUCLEOTIDE SEQUENCE [LARGE SCALE GENOMIC DNA]</scope>
    <source>
        <strain evidence="2">Morsitans</strain>
        <strain evidence="4">morsitans</strain>
    </source>
</reference>
<keyword evidence="4" id="KW-1185">Reference proteome</keyword>
<dbReference type="RefSeq" id="WP_011409930.1">
    <property type="nucleotide sequence ID" value="NC_007712.1"/>
</dbReference>
<gene>
    <name evidence="2" type="ordered locus">SG0065</name>
    <name evidence="3" type="ORF">SGGMMB4_00106</name>
</gene>
<dbReference type="InterPro" id="IPR013656">
    <property type="entry name" value="PAS_4"/>
</dbReference>
<dbReference type="Proteomes" id="UP000001932">
    <property type="component" value="Chromosome"/>
</dbReference>
<proteinExistence type="predicted"/>
<dbReference type="HOGENOM" id="CLU_2283229_0_0_6"/>
<dbReference type="STRING" id="343509.SG0065"/>
<protein>
    <recommendedName>
        <fullName evidence="1">PAS fold-4 domain-containing protein</fullName>
    </recommendedName>
</protein>
<dbReference type="EMBL" id="AP008232">
    <property type="protein sequence ID" value="BAE73340.1"/>
    <property type="molecule type" value="Genomic_DNA"/>
</dbReference>
<feature type="domain" description="PAS fold-4" evidence="1">
    <location>
        <begin position="24"/>
        <end position="101"/>
    </location>
</feature>
<evidence type="ECO:0000313" key="2">
    <source>
        <dbReference type="EMBL" id="BAE73340.1"/>
    </source>
</evidence>
<dbReference type="OrthoDB" id="6191871at2"/>
<dbReference type="BioCyc" id="SGLO343509:SGP1_RS00450-MONOMER"/>
<dbReference type="KEGG" id="sgl:SG0065"/>
<dbReference type="EMBL" id="LN854557">
    <property type="protein sequence ID" value="CRL43659.1"/>
    <property type="molecule type" value="Genomic_DNA"/>
</dbReference>
<dbReference type="Pfam" id="PF08448">
    <property type="entry name" value="PAS_4"/>
    <property type="match status" value="1"/>
</dbReference>
<evidence type="ECO:0000313" key="5">
    <source>
        <dbReference type="Proteomes" id="UP000245838"/>
    </source>
</evidence>
<evidence type="ECO:0000313" key="3">
    <source>
        <dbReference type="EMBL" id="CRL43659.1"/>
    </source>
</evidence>
<dbReference type="AlphaFoldDB" id="Q2NWY5"/>
<organism evidence="2 4">
    <name type="scientific">Sodalis glossinidius (strain morsitans)</name>
    <dbReference type="NCBI Taxonomy" id="343509"/>
    <lineage>
        <taxon>Bacteria</taxon>
        <taxon>Pseudomonadati</taxon>
        <taxon>Pseudomonadota</taxon>
        <taxon>Gammaproteobacteria</taxon>
        <taxon>Enterobacterales</taxon>
        <taxon>Bruguierivoracaceae</taxon>
        <taxon>Sodalis</taxon>
    </lineage>
</organism>
<name>Q2NWY5_SODGM</name>
<dbReference type="Proteomes" id="UP000245838">
    <property type="component" value="Chromosome sggmmb4_Chromosome"/>
</dbReference>
<evidence type="ECO:0000259" key="1">
    <source>
        <dbReference type="Pfam" id="PF08448"/>
    </source>
</evidence>
<accession>Q2NWY5</accession>
<reference evidence="3 5" key="2">
    <citation type="submission" date="2015-05" db="EMBL/GenBank/DDBJ databases">
        <authorList>
            <person name="Goodhead I."/>
        </authorList>
    </citation>
    <scope>NUCLEOTIDE SEQUENCE [LARGE SCALE GENOMIC DNA]</scope>
    <source>
        <strain evidence="3">B4</strain>
        <strain evidence="5">morsitans</strain>
    </source>
</reference>